<evidence type="ECO:0000256" key="1">
    <source>
        <dbReference type="ARBA" id="ARBA00004141"/>
    </source>
</evidence>
<dbReference type="InterPro" id="IPR044878">
    <property type="entry name" value="UbiA_sf"/>
</dbReference>
<accession>A0A4S4MDW5</accession>
<dbReference type="Gene3D" id="1.10.357.140">
    <property type="entry name" value="UbiA prenyltransferase"/>
    <property type="match status" value="1"/>
</dbReference>
<dbReference type="Proteomes" id="UP000310158">
    <property type="component" value="Unassembled WGS sequence"/>
</dbReference>
<evidence type="ECO:0000256" key="4">
    <source>
        <dbReference type="ARBA" id="ARBA00023136"/>
    </source>
</evidence>
<evidence type="ECO:0000313" key="7">
    <source>
        <dbReference type="Proteomes" id="UP000310158"/>
    </source>
</evidence>
<organism evidence="6 7">
    <name type="scientific">Bondarzewia mesenterica</name>
    <dbReference type="NCBI Taxonomy" id="1095465"/>
    <lineage>
        <taxon>Eukaryota</taxon>
        <taxon>Fungi</taxon>
        <taxon>Dikarya</taxon>
        <taxon>Basidiomycota</taxon>
        <taxon>Agaricomycotina</taxon>
        <taxon>Agaricomycetes</taxon>
        <taxon>Russulales</taxon>
        <taxon>Bondarzewiaceae</taxon>
        <taxon>Bondarzewia</taxon>
    </lineage>
</organism>
<evidence type="ECO:0000256" key="5">
    <source>
        <dbReference type="SAM" id="Phobius"/>
    </source>
</evidence>
<dbReference type="PANTHER" id="PTHR42723">
    <property type="entry name" value="CHLOROPHYLL SYNTHASE"/>
    <property type="match status" value="1"/>
</dbReference>
<evidence type="ECO:0000256" key="2">
    <source>
        <dbReference type="ARBA" id="ARBA00022692"/>
    </source>
</evidence>
<keyword evidence="3 5" id="KW-1133">Transmembrane helix</keyword>
<evidence type="ECO:0008006" key="8">
    <source>
        <dbReference type="Google" id="ProtNLM"/>
    </source>
</evidence>
<gene>
    <name evidence="6" type="ORF">EW146_g250</name>
</gene>
<comment type="caution">
    <text evidence="6">The sequence shown here is derived from an EMBL/GenBank/DDBJ whole genome shotgun (WGS) entry which is preliminary data.</text>
</comment>
<comment type="subcellular location">
    <subcellularLocation>
        <location evidence="1">Membrane</location>
        <topology evidence="1">Multi-pass membrane protein</topology>
    </subcellularLocation>
</comment>
<reference evidence="6 7" key="1">
    <citation type="submission" date="2019-02" db="EMBL/GenBank/DDBJ databases">
        <title>Genome sequencing of the rare red list fungi Bondarzewia mesenterica.</title>
        <authorList>
            <person name="Buettner E."/>
            <person name="Kellner H."/>
        </authorList>
    </citation>
    <scope>NUCLEOTIDE SEQUENCE [LARGE SCALE GENOMIC DNA]</scope>
    <source>
        <strain evidence="6 7">DSM 108281</strain>
    </source>
</reference>
<dbReference type="GO" id="GO:0016765">
    <property type="term" value="F:transferase activity, transferring alkyl or aryl (other than methyl) groups"/>
    <property type="evidence" value="ECO:0007669"/>
    <property type="project" value="InterPro"/>
</dbReference>
<dbReference type="PANTHER" id="PTHR42723:SF1">
    <property type="entry name" value="CHLOROPHYLL SYNTHASE, CHLOROPLASTIC"/>
    <property type="match status" value="1"/>
</dbReference>
<keyword evidence="4 5" id="KW-0472">Membrane</keyword>
<dbReference type="Pfam" id="PF01040">
    <property type="entry name" value="UbiA"/>
    <property type="match status" value="1"/>
</dbReference>
<name>A0A4S4MDW5_9AGAM</name>
<dbReference type="EMBL" id="SGPL01000005">
    <property type="protein sequence ID" value="THH21270.1"/>
    <property type="molecule type" value="Genomic_DNA"/>
</dbReference>
<keyword evidence="2 5" id="KW-0812">Transmembrane</keyword>
<dbReference type="OrthoDB" id="434972at2759"/>
<dbReference type="GO" id="GO:0016020">
    <property type="term" value="C:membrane"/>
    <property type="evidence" value="ECO:0007669"/>
    <property type="project" value="UniProtKB-SubCell"/>
</dbReference>
<evidence type="ECO:0000256" key="3">
    <source>
        <dbReference type="ARBA" id="ARBA00022989"/>
    </source>
</evidence>
<evidence type="ECO:0000313" key="6">
    <source>
        <dbReference type="EMBL" id="THH21270.1"/>
    </source>
</evidence>
<dbReference type="CDD" id="cd13965">
    <property type="entry name" value="PT_UbiA_3"/>
    <property type="match status" value="1"/>
</dbReference>
<dbReference type="AlphaFoldDB" id="A0A4S4MDW5"/>
<sequence length="289" mass="32824">MLSLSHSQVSTVSRQSWQASIEPFFRALLLFTKSDVKTIVFPVTVFAYLSAPSTSIDCLLAAIVWTWLGLLQFCVSNQTMNFEEDMSNKPWRPIPSQLIDVPTARMLRWILLPICLVLSIHDDVFWPGVGLSVAFLTHNELDLGSHWFLRSVCNSWGYAMFNAGAANIALPDYVLDQHTVLSVACNALIILTTIHAQDFRDQEGDKLSGRRTLPILFPEASRISILVLIVGWTIALNIFFGFHLYFAVPYTALSMAIGLRFHRRRSMEDDRCSYMYYNVCDIFLSYSAY</sequence>
<proteinExistence type="predicted"/>
<dbReference type="InterPro" id="IPR050475">
    <property type="entry name" value="Prenyltransferase_related"/>
</dbReference>
<protein>
    <recommendedName>
        <fullName evidence="8">UbiA prenyltransferase</fullName>
    </recommendedName>
</protein>
<keyword evidence="7" id="KW-1185">Reference proteome</keyword>
<feature type="transmembrane region" description="Helical" evidence="5">
    <location>
        <begin position="215"/>
        <end position="236"/>
    </location>
</feature>
<dbReference type="InterPro" id="IPR000537">
    <property type="entry name" value="UbiA_prenyltransferase"/>
</dbReference>